<dbReference type="EMBL" id="VHSG01000018">
    <property type="protein sequence ID" value="TQV73492.1"/>
    <property type="molecule type" value="Genomic_DNA"/>
</dbReference>
<proteinExistence type="predicted"/>
<gene>
    <name evidence="9" type="ORF">FKG94_17490</name>
</gene>
<dbReference type="OrthoDB" id="9811073at2"/>
<evidence type="ECO:0000256" key="4">
    <source>
        <dbReference type="ARBA" id="ARBA00022695"/>
    </source>
</evidence>
<dbReference type="RefSeq" id="WP_142905621.1">
    <property type="nucleotide sequence ID" value="NZ_ML660097.1"/>
</dbReference>
<comment type="catalytic activity">
    <reaction evidence="7">
        <text>DNA(n) + a 2'-deoxyribonucleoside 5'-triphosphate = DNA(n+1) + diphosphate</text>
        <dbReference type="Rhea" id="RHEA:22508"/>
        <dbReference type="Rhea" id="RHEA-COMP:17339"/>
        <dbReference type="Rhea" id="RHEA-COMP:17340"/>
        <dbReference type="ChEBI" id="CHEBI:33019"/>
        <dbReference type="ChEBI" id="CHEBI:61560"/>
        <dbReference type="ChEBI" id="CHEBI:173112"/>
        <dbReference type="EC" id="2.7.7.7"/>
    </reaction>
</comment>
<dbReference type="GO" id="GO:0009360">
    <property type="term" value="C:DNA polymerase III complex"/>
    <property type="evidence" value="ECO:0007669"/>
    <property type="project" value="InterPro"/>
</dbReference>
<dbReference type="Pfam" id="PF13177">
    <property type="entry name" value="DNA_pol3_delta2"/>
    <property type="match status" value="1"/>
</dbReference>
<dbReference type="GO" id="GO:0003887">
    <property type="term" value="F:DNA-directed DNA polymerase activity"/>
    <property type="evidence" value="ECO:0007669"/>
    <property type="project" value="UniProtKB-KW"/>
</dbReference>
<accession>A0A545T8D8</accession>
<dbReference type="InterPro" id="IPR027417">
    <property type="entry name" value="P-loop_NTPase"/>
</dbReference>
<dbReference type="Pfam" id="PF09115">
    <property type="entry name" value="DNApol3-delta_C"/>
    <property type="match status" value="1"/>
</dbReference>
<evidence type="ECO:0000256" key="7">
    <source>
        <dbReference type="ARBA" id="ARBA00049244"/>
    </source>
</evidence>
<evidence type="ECO:0000256" key="2">
    <source>
        <dbReference type="ARBA" id="ARBA00014363"/>
    </source>
</evidence>
<dbReference type="GO" id="GO:0003677">
    <property type="term" value="F:DNA binding"/>
    <property type="evidence" value="ECO:0007669"/>
    <property type="project" value="InterPro"/>
</dbReference>
<evidence type="ECO:0000256" key="5">
    <source>
        <dbReference type="ARBA" id="ARBA00022705"/>
    </source>
</evidence>
<dbReference type="AlphaFoldDB" id="A0A545T8D8"/>
<dbReference type="NCBIfam" id="TIGR00678">
    <property type="entry name" value="holB"/>
    <property type="match status" value="1"/>
</dbReference>
<evidence type="ECO:0000256" key="3">
    <source>
        <dbReference type="ARBA" id="ARBA00022679"/>
    </source>
</evidence>
<evidence type="ECO:0000313" key="9">
    <source>
        <dbReference type="EMBL" id="TQV73492.1"/>
    </source>
</evidence>
<dbReference type="EC" id="2.7.7.7" evidence="1"/>
<evidence type="ECO:0000313" key="10">
    <source>
        <dbReference type="Proteomes" id="UP000319732"/>
    </source>
</evidence>
<dbReference type="GO" id="GO:0008408">
    <property type="term" value="F:3'-5' exonuclease activity"/>
    <property type="evidence" value="ECO:0007669"/>
    <property type="project" value="InterPro"/>
</dbReference>
<protein>
    <recommendedName>
        <fullName evidence="2">DNA polymerase III subunit delta'</fullName>
        <ecNumber evidence="1">2.7.7.7</ecNumber>
    </recommendedName>
</protein>
<keyword evidence="10" id="KW-1185">Reference proteome</keyword>
<evidence type="ECO:0000256" key="6">
    <source>
        <dbReference type="ARBA" id="ARBA00022932"/>
    </source>
</evidence>
<comment type="caution">
    <text evidence="9">The sequence shown here is derived from an EMBL/GenBank/DDBJ whole genome shotgun (WGS) entry which is preliminary data.</text>
</comment>
<sequence length="337" mass="36137">MTHTTETLTLPYPWQQPQWQQAIQWQERGKLPHALLLGGQQGIGKAHFAAALAQYLLCAAPRSGLACGDCRGCELNRAGTHPDLVRVQPEQAGKAIKVDQIRELVDFLAKTAQQGGMKLAVIAPAEAMNINAANALLKSLEEPAGDTLLLLVSHTPSRVLATIRSRCHNLPLATPTAEQAESWLAPLVKGEDPRVLLQSAGGAPLAALALVEGDGLERRGQLLAGLLDVAEGRRSALDGAASAMSAEPLQVLDWLLGWLQMGARQLAGAAAPMASGGDMDRLAPVFARIQPVHLYLYVDKLLLAKRQLLSGANPNKQLLLEEVFMDWGALSRIRVAR</sequence>
<organism evidence="9 10">
    <name type="scientific">Exilibacterium tricleocarpae</name>
    <dbReference type="NCBI Taxonomy" id="2591008"/>
    <lineage>
        <taxon>Bacteria</taxon>
        <taxon>Pseudomonadati</taxon>
        <taxon>Pseudomonadota</taxon>
        <taxon>Gammaproteobacteria</taxon>
        <taxon>Cellvibrionales</taxon>
        <taxon>Cellvibrionaceae</taxon>
        <taxon>Exilibacterium</taxon>
    </lineage>
</organism>
<dbReference type="InterPro" id="IPR050238">
    <property type="entry name" value="DNA_Rep/Repair_Clamp_Loader"/>
</dbReference>
<dbReference type="InterPro" id="IPR004622">
    <property type="entry name" value="DNA_pol_HolB"/>
</dbReference>
<keyword evidence="5" id="KW-0235">DNA replication</keyword>
<dbReference type="InterPro" id="IPR015199">
    <property type="entry name" value="DNA_pol_III_delta_C"/>
</dbReference>
<dbReference type="NCBIfam" id="NF004310">
    <property type="entry name" value="PRK05707.1"/>
    <property type="match status" value="1"/>
</dbReference>
<dbReference type="SUPFAM" id="SSF52540">
    <property type="entry name" value="P-loop containing nucleoside triphosphate hydrolases"/>
    <property type="match status" value="1"/>
</dbReference>
<dbReference type="GO" id="GO:0006261">
    <property type="term" value="P:DNA-templated DNA replication"/>
    <property type="evidence" value="ECO:0007669"/>
    <property type="project" value="TreeGrafter"/>
</dbReference>
<dbReference type="PANTHER" id="PTHR11669:SF8">
    <property type="entry name" value="DNA POLYMERASE III SUBUNIT DELTA"/>
    <property type="match status" value="1"/>
</dbReference>
<keyword evidence="4 9" id="KW-0548">Nucleotidyltransferase</keyword>
<dbReference type="PANTHER" id="PTHR11669">
    <property type="entry name" value="REPLICATION FACTOR C / DNA POLYMERASE III GAMMA-TAU SUBUNIT"/>
    <property type="match status" value="1"/>
</dbReference>
<evidence type="ECO:0000256" key="1">
    <source>
        <dbReference type="ARBA" id="ARBA00012417"/>
    </source>
</evidence>
<name>A0A545T8D8_9GAMM</name>
<dbReference type="Proteomes" id="UP000319732">
    <property type="component" value="Unassembled WGS sequence"/>
</dbReference>
<feature type="domain" description="DNA polymerase III delta subunit C-terminal" evidence="8">
    <location>
        <begin position="216"/>
        <end position="327"/>
    </location>
</feature>
<dbReference type="Gene3D" id="3.40.50.300">
    <property type="entry name" value="P-loop containing nucleotide triphosphate hydrolases"/>
    <property type="match status" value="1"/>
</dbReference>
<keyword evidence="3 9" id="KW-0808">Transferase</keyword>
<keyword evidence="6" id="KW-0239">DNA-directed DNA polymerase</keyword>
<evidence type="ECO:0000259" key="8">
    <source>
        <dbReference type="Pfam" id="PF09115"/>
    </source>
</evidence>
<reference evidence="9 10" key="1">
    <citation type="submission" date="2019-06" db="EMBL/GenBank/DDBJ databases">
        <title>Whole genome sequence for Cellvibrionaceae sp. R142.</title>
        <authorList>
            <person name="Wang G."/>
        </authorList>
    </citation>
    <scope>NUCLEOTIDE SEQUENCE [LARGE SCALE GENOMIC DNA]</scope>
    <source>
        <strain evidence="9 10">R142</strain>
    </source>
</reference>